<comment type="caution">
    <text evidence="6">The sequence shown here is derived from an EMBL/GenBank/DDBJ whole genome shotgun (WGS) entry which is preliminary data.</text>
</comment>
<sequence length="611" mass="70947">MSEIENKQQLPLGLYWKDKRTTVDRIVLPFQSLEVVETINESRATREKEKGTFFRSDPNSVDTNWRNKLIWGDNKYVMNALLEQFAGRIDLIYIDPPFATGADFSTSVEIGDNDVEVTKEASAIEELAYRDTWGKGLDSFLQMMYDRLVLMRELLSEKGSIYIHLDWRTTAYIRVMCDEIFGSENFQREIIWDFTVLSGYKTIANNWIRGHDTVLFYSKTKNVVFNKLMQPHTKEYLDSFKGVESDGRRFMVAHKKKRYLDEVEAKGKPFGDVWDDIKSFQQQPTAAERLSYPTQKPEALLERIIKASSNEGDLVADFFGGSGTTAAVAEKLGRRWITSDLGRFAIHTTRKRMLEIEGCKPFEILNIGKYERQYWQTIQFGNKKAEQTLAEYIAFVLKLYKAEALPGSAYIHGKKGNKLVHIGGVDAPVTFGDIQHALEETRRMKLKELVVLGWEWEMGLHDVVEQEAEKADVKLHLLSIPREAMDKRAVDAGDIQFFELAYLETEVKKSVHGYQIKLTDFVIPNLDLIPTEVKKLIKKWSDYIDYWSVDWDYKDDTFHNQWQSYRTKKDRSLELITDPKLYNMKGDYKVMVKVIDIFGNDTTHILEIQHR</sequence>
<gene>
    <name evidence="6" type="ORF">SDC9_58007</name>
</gene>
<dbReference type="SUPFAM" id="SSF53335">
    <property type="entry name" value="S-adenosyl-L-methionine-dependent methyltransferases"/>
    <property type="match status" value="1"/>
</dbReference>
<dbReference type="EMBL" id="VSSQ01001860">
    <property type="protein sequence ID" value="MPM11657.1"/>
    <property type="molecule type" value="Genomic_DNA"/>
</dbReference>
<evidence type="ECO:0000259" key="5">
    <source>
        <dbReference type="Pfam" id="PF01555"/>
    </source>
</evidence>
<dbReference type="GO" id="GO:0032259">
    <property type="term" value="P:methylation"/>
    <property type="evidence" value="ECO:0007669"/>
    <property type="project" value="UniProtKB-KW"/>
</dbReference>
<evidence type="ECO:0000256" key="4">
    <source>
        <dbReference type="ARBA" id="ARBA00022691"/>
    </source>
</evidence>
<proteinExistence type="inferred from homology"/>
<evidence type="ECO:0000256" key="3">
    <source>
        <dbReference type="ARBA" id="ARBA00022679"/>
    </source>
</evidence>
<keyword evidence="2" id="KW-0489">Methyltransferase</keyword>
<dbReference type="PROSITE" id="PS00092">
    <property type="entry name" value="N6_MTASE"/>
    <property type="match status" value="1"/>
</dbReference>
<organism evidence="6">
    <name type="scientific">bioreactor metagenome</name>
    <dbReference type="NCBI Taxonomy" id="1076179"/>
    <lineage>
        <taxon>unclassified sequences</taxon>
        <taxon>metagenomes</taxon>
        <taxon>ecological metagenomes</taxon>
    </lineage>
</organism>
<evidence type="ECO:0000256" key="2">
    <source>
        <dbReference type="ARBA" id="ARBA00022603"/>
    </source>
</evidence>
<dbReference type="GO" id="GO:0003677">
    <property type="term" value="F:DNA binding"/>
    <property type="evidence" value="ECO:0007669"/>
    <property type="project" value="InterPro"/>
</dbReference>
<dbReference type="AlphaFoldDB" id="A0A644X6V0"/>
<evidence type="ECO:0000313" key="6">
    <source>
        <dbReference type="EMBL" id="MPM11657.1"/>
    </source>
</evidence>
<keyword evidence="3" id="KW-0808">Transferase</keyword>
<dbReference type="InterPro" id="IPR029063">
    <property type="entry name" value="SAM-dependent_MTases_sf"/>
</dbReference>
<evidence type="ECO:0000256" key="1">
    <source>
        <dbReference type="ARBA" id="ARBA00006594"/>
    </source>
</evidence>
<feature type="domain" description="DNA methylase N-4/N-6" evidence="5">
    <location>
        <begin position="89"/>
        <end position="346"/>
    </location>
</feature>
<name>A0A644X6V0_9ZZZZ</name>
<dbReference type="InterPro" id="IPR002052">
    <property type="entry name" value="DNA_methylase_N6_adenine_CS"/>
</dbReference>
<dbReference type="PRINTS" id="PR00506">
    <property type="entry name" value="D21N6MTFRASE"/>
</dbReference>
<accession>A0A644X6V0</accession>
<dbReference type="Gene3D" id="3.40.50.150">
    <property type="entry name" value="Vaccinia Virus protein VP39"/>
    <property type="match status" value="1"/>
</dbReference>
<keyword evidence="4" id="KW-0949">S-adenosyl-L-methionine</keyword>
<comment type="similarity">
    <text evidence="1">Belongs to the N(4)/N(6)-methyltransferase family.</text>
</comment>
<protein>
    <recommendedName>
        <fullName evidence="5">DNA methylase N-4/N-6 domain-containing protein</fullName>
    </recommendedName>
</protein>
<dbReference type="GO" id="GO:0008170">
    <property type="term" value="F:N-methyltransferase activity"/>
    <property type="evidence" value="ECO:0007669"/>
    <property type="project" value="InterPro"/>
</dbReference>
<dbReference type="InterPro" id="IPR002295">
    <property type="entry name" value="N4/N6-MTase_EcoPI_Mod-like"/>
</dbReference>
<dbReference type="Pfam" id="PF01555">
    <property type="entry name" value="N6_N4_Mtase"/>
    <property type="match status" value="1"/>
</dbReference>
<reference evidence="6" key="1">
    <citation type="submission" date="2019-08" db="EMBL/GenBank/DDBJ databases">
        <authorList>
            <person name="Kucharzyk K."/>
            <person name="Murdoch R.W."/>
            <person name="Higgins S."/>
            <person name="Loffler F."/>
        </authorList>
    </citation>
    <scope>NUCLEOTIDE SEQUENCE</scope>
</reference>
<dbReference type="InterPro" id="IPR002941">
    <property type="entry name" value="DNA_methylase_N4/N6"/>
</dbReference>